<dbReference type="InterPro" id="IPR001173">
    <property type="entry name" value="Glyco_trans_2-like"/>
</dbReference>
<dbReference type="PATRIC" id="fig|742737.3.peg.512"/>
<gene>
    <name evidence="6" type="ORF">HMPREF9473_00512</name>
</gene>
<evidence type="ECO:0000313" key="6">
    <source>
        <dbReference type="EMBL" id="EHI61489.1"/>
    </source>
</evidence>
<dbReference type="RefSeq" id="WP_006778495.1">
    <property type="nucleotide sequence ID" value="NZ_CP040506.1"/>
</dbReference>
<comment type="similarity">
    <text evidence="2">Belongs to the glycosyltransferase 2 family.</text>
</comment>
<keyword evidence="4" id="KW-0808">Transferase</keyword>
<comment type="caution">
    <text evidence="6">The sequence shown here is derived from an EMBL/GenBank/DDBJ whole genome shotgun (WGS) entry which is preliminary data.</text>
</comment>
<dbReference type="Proteomes" id="UP000005384">
    <property type="component" value="Unassembled WGS sequence"/>
</dbReference>
<dbReference type="HOGENOM" id="CLU_023845_6_1_9"/>
<accession>G5IAP0</accession>
<dbReference type="Pfam" id="PF00535">
    <property type="entry name" value="Glycos_transf_2"/>
    <property type="match status" value="1"/>
</dbReference>
<reference evidence="6 7" key="1">
    <citation type="submission" date="2011-08" db="EMBL/GenBank/DDBJ databases">
        <title>The Genome Sequence of Clostridium hathewayi WAL-18680.</title>
        <authorList>
            <consortium name="The Broad Institute Genome Sequencing Platform"/>
            <person name="Earl A."/>
            <person name="Ward D."/>
            <person name="Feldgarden M."/>
            <person name="Gevers D."/>
            <person name="Finegold S.M."/>
            <person name="Summanen P.H."/>
            <person name="Molitoris D.R."/>
            <person name="Song M."/>
            <person name="Daigneault M."/>
            <person name="Allen-Vercoe E."/>
            <person name="Young S.K."/>
            <person name="Zeng Q."/>
            <person name="Gargeya S."/>
            <person name="Fitzgerald M."/>
            <person name="Haas B."/>
            <person name="Abouelleil A."/>
            <person name="Alvarado L."/>
            <person name="Arachchi H.M."/>
            <person name="Berlin A."/>
            <person name="Brown A."/>
            <person name="Chapman S.B."/>
            <person name="Chen Z."/>
            <person name="Dunbar C."/>
            <person name="Freedman E."/>
            <person name="Gearin G."/>
            <person name="Gellesch M."/>
            <person name="Goldberg J."/>
            <person name="Griggs A."/>
            <person name="Gujja S."/>
            <person name="Heiman D."/>
            <person name="Howarth C."/>
            <person name="Larson L."/>
            <person name="Lui A."/>
            <person name="MacDonald P.J.P."/>
            <person name="Montmayeur A."/>
            <person name="Murphy C."/>
            <person name="Neiman D."/>
            <person name="Pearson M."/>
            <person name="Priest M."/>
            <person name="Roberts A."/>
            <person name="Saif S."/>
            <person name="Shea T."/>
            <person name="Shenoy N."/>
            <person name="Sisk P."/>
            <person name="Stolte C."/>
            <person name="Sykes S."/>
            <person name="Wortman J."/>
            <person name="Nusbaum C."/>
            <person name="Birren B."/>
        </authorList>
    </citation>
    <scope>NUCLEOTIDE SEQUENCE [LARGE SCALE GENOMIC DNA]</scope>
    <source>
        <strain evidence="6 7">WAL-18680</strain>
    </source>
</reference>
<dbReference type="PANTHER" id="PTHR43179">
    <property type="entry name" value="RHAMNOSYLTRANSFERASE WBBL"/>
    <property type="match status" value="1"/>
</dbReference>
<dbReference type="Gene3D" id="3.90.550.10">
    <property type="entry name" value="Spore Coat Polysaccharide Biosynthesis Protein SpsA, Chain A"/>
    <property type="match status" value="1"/>
</dbReference>
<evidence type="ECO:0000256" key="2">
    <source>
        <dbReference type="ARBA" id="ARBA00006739"/>
    </source>
</evidence>
<dbReference type="AlphaFoldDB" id="G5IAP0"/>
<dbReference type="PANTHER" id="PTHR43179:SF12">
    <property type="entry name" value="GALACTOFURANOSYLTRANSFERASE GLFT2"/>
    <property type="match status" value="1"/>
</dbReference>
<evidence type="ECO:0000256" key="4">
    <source>
        <dbReference type="ARBA" id="ARBA00022679"/>
    </source>
</evidence>
<evidence type="ECO:0000256" key="3">
    <source>
        <dbReference type="ARBA" id="ARBA00022676"/>
    </source>
</evidence>
<comment type="pathway">
    <text evidence="1">Cell wall biogenesis; cell wall polysaccharide biosynthesis.</text>
</comment>
<sequence length="290" mass="33067">MSLMKINCVILNYNDADTTGKLVRQIREYDSLNQIVVVDNASTDDSAERLKELEDEKVVVLAAESNRGYGAGNNLGVEYSFQISGATHVIIANPDTSFTENCILGMSKVFYHAPDVGVVAATMEDAVYGTHRNGWPLRSFTKELLSMGPVSRRLFGRLLEYPESYYQDKTAVYVDAVHGSMLMVDGAVFTDCGGYDENIFLYQEEAVLGWKMKQAGYRTVLLLNCRYLHEHSVSIGKTYQSQIARQQLRHDSTMYYFKHYLHINRLQEWIARAWFWVILLEIRVAGMVFH</sequence>
<dbReference type="GO" id="GO:0016757">
    <property type="term" value="F:glycosyltransferase activity"/>
    <property type="evidence" value="ECO:0007669"/>
    <property type="project" value="UniProtKB-KW"/>
</dbReference>
<evidence type="ECO:0000256" key="1">
    <source>
        <dbReference type="ARBA" id="ARBA00004776"/>
    </source>
</evidence>
<organism evidence="6 7">
    <name type="scientific">Hungatella hathewayi WAL-18680</name>
    <dbReference type="NCBI Taxonomy" id="742737"/>
    <lineage>
        <taxon>Bacteria</taxon>
        <taxon>Bacillati</taxon>
        <taxon>Bacillota</taxon>
        <taxon>Clostridia</taxon>
        <taxon>Lachnospirales</taxon>
        <taxon>Lachnospiraceae</taxon>
        <taxon>Hungatella</taxon>
    </lineage>
</organism>
<keyword evidence="3" id="KW-0328">Glycosyltransferase</keyword>
<dbReference type="OrthoDB" id="9813495at2"/>
<proteinExistence type="inferred from homology"/>
<evidence type="ECO:0000259" key="5">
    <source>
        <dbReference type="Pfam" id="PF00535"/>
    </source>
</evidence>
<feature type="domain" description="Glycosyltransferase 2-like" evidence="5">
    <location>
        <begin position="9"/>
        <end position="124"/>
    </location>
</feature>
<evidence type="ECO:0000313" key="7">
    <source>
        <dbReference type="Proteomes" id="UP000005384"/>
    </source>
</evidence>
<protein>
    <recommendedName>
        <fullName evidence="5">Glycosyltransferase 2-like domain-containing protein</fullName>
    </recommendedName>
</protein>
<dbReference type="SUPFAM" id="SSF53448">
    <property type="entry name" value="Nucleotide-diphospho-sugar transferases"/>
    <property type="match status" value="1"/>
</dbReference>
<name>G5IAP0_9FIRM</name>
<dbReference type="EMBL" id="ADLN01000002">
    <property type="protein sequence ID" value="EHI61489.1"/>
    <property type="molecule type" value="Genomic_DNA"/>
</dbReference>
<dbReference type="InterPro" id="IPR029044">
    <property type="entry name" value="Nucleotide-diphossugar_trans"/>
</dbReference>
<keyword evidence="7" id="KW-1185">Reference proteome</keyword>